<gene>
    <name evidence="1" type="ORF">CYBJADRAFT_2342</name>
</gene>
<accession>A0A1E4S8F2</accession>
<dbReference type="AlphaFoldDB" id="A0A1E4S8F2"/>
<reference evidence="1 2" key="1">
    <citation type="journal article" date="2016" name="Proc. Natl. Acad. Sci. U.S.A.">
        <title>Comparative genomics of biotechnologically important yeasts.</title>
        <authorList>
            <person name="Riley R."/>
            <person name="Haridas S."/>
            <person name="Wolfe K.H."/>
            <person name="Lopes M.R."/>
            <person name="Hittinger C.T."/>
            <person name="Goeker M."/>
            <person name="Salamov A.A."/>
            <person name="Wisecaver J.H."/>
            <person name="Long T.M."/>
            <person name="Calvey C.H."/>
            <person name="Aerts A.L."/>
            <person name="Barry K.W."/>
            <person name="Choi C."/>
            <person name="Clum A."/>
            <person name="Coughlan A.Y."/>
            <person name="Deshpande S."/>
            <person name="Douglass A.P."/>
            <person name="Hanson S.J."/>
            <person name="Klenk H.-P."/>
            <person name="LaButti K.M."/>
            <person name="Lapidus A."/>
            <person name="Lindquist E.A."/>
            <person name="Lipzen A.M."/>
            <person name="Meier-Kolthoff J.P."/>
            <person name="Ohm R.A."/>
            <person name="Otillar R.P."/>
            <person name="Pangilinan J.L."/>
            <person name="Peng Y."/>
            <person name="Rokas A."/>
            <person name="Rosa C.A."/>
            <person name="Scheuner C."/>
            <person name="Sibirny A.A."/>
            <person name="Slot J.C."/>
            <person name="Stielow J.B."/>
            <person name="Sun H."/>
            <person name="Kurtzman C.P."/>
            <person name="Blackwell M."/>
            <person name="Grigoriev I.V."/>
            <person name="Jeffries T.W."/>
        </authorList>
    </citation>
    <scope>NUCLEOTIDE SEQUENCE [LARGE SCALE GENOMIC DNA]</scope>
    <source>
        <strain evidence="2">ATCC 18201 / CBS 1600 / BCRC 20928 / JCM 3617 / NBRC 0987 / NRRL Y-1542</strain>
    </source>
</reference>
<dbReference type="Proteomes" id="UP000094389">
    <property type="component" value="Unassembled WGS sequence"/>
</dbReference>
<dbReference type="EMBL" id="KV453925">
    <property type="protein sequence ID" value="ODV75743.1"/>
    <property type="molecule type" value="Genomic_DNA"/>
</dbReference>
<name>A0A1E4S8F2_CYBJN</name>
<evidence type="ECO:0000313" key="2">
    <source>
        <dbReference type="Proteomes" id="UP000094389"/>
    </source>
</evidence>
<proteinExistence type="predicted"/>
<dbReference type="RefSeq" id="XP_020072782.1">
    <property type="nucleotide sequence ID" value="XM_020217592.1"/>
</dbReference>
<dbReference type="GeneID" id="30991988"/>
<sequence>MRSIGWTQYGETIQWTGTEKMLRKGVRGRTAKDCLYIPEKATPPFSNTMTLNFSMAHPDSPKYMVPSPLWPATTPRCSYVRAMILWGEIHAQSAGQAEKLCAWYQTEALVSPPLSRTSVACFTVVGARCTEPIGQHQLRCSVSLHPRSPSLPASIDYDSPSLPLAYFGSPPPRTYHFTRPMRLMPVLTRPTNTTATIPTAPTA</sequence>
<organism evidence="1 2">
    <name type="scientific">Cyberlindnera jadinii (strain ATCC 18201 / CBS 1600 / BCRC 20928 / JCM 3617 / NBRC 0987 / NRRL Y-1542)</name>
    <name type="common">Torula yeast</name>
    <name type="synonym">Candida utilis</name>
    <dbReference type="NCBI Taxonomy" id="983966"/>
    <lineage>
        <taxon>Eukaryota</taxon>
        <taxon>Fungi</taxon>
        <taxon>Dikarya</taxon>
        <taxon>Ascomycota</taxon>
        <taxon>Saccharomycotina</taxon>
        <taxon>Saccharomycetes</taxon>
        <taxon>Phaffomycetales</taxon>
        <taxon>Phaffomycetaceae</taxon>
        <taxon>Cyberlindnera</taxon>
    </lineage>
</organism>
<protein>
    <submittedName>
        <fullName evidence="1">Uncharacterized protein</fullName>
    </submittedName>
</protein>
<evidence type="ECO:0000313" key="1">
    <source>
        <dbReference type="EMBL" id="ODV75743.1"/>
    </source>
</evidence>
<keyword evidence="2" id="KW-1185">Reference proteome</keyword>